<evidence type="ECO:0000313" key="2">
    <source>
        <dbReference type="EMBL" id="PIO37748.1"/>
    </source>
</evidence>
<feature type="compositionally biased region" description="Basic residues" evidence="1">
    <location>
        <begin position="133"/>
        <end position="142"/>
    </location>
</feature>
<gene>
    <name evidence="2" type="ORF">AB205_0133790</name>
</gene>
<feature type="compositionally biased region" description="Basic residues" evidence="1">
    <location>
        <begin position="213"/>
        <end position="224"/>
    </location>
</feature>
<protein>
    <submittedName>
        <fullName evidence="2">Uncharacterized protein</fullName>
    </submittedName>
</protein>
<accession>A0A2G9SC65</accession>
<dbReference type="Proteomes" id="UP000228934">
    <property type="component" value="Unassembled WGS sequence"/>
</dbReference>
<organism evidence="2 3">
    <name type="scientific">Aquarana catesbeiana</name>
    <name type="common">American bullfrog</name>
    <name type="synonym">Rana catesbeiana</name>
    <dbReference type="NCBI Taxonomy" id="8400"/>
    <lineage>
        <taxon>Eukaryota</taxon>
        <taxon>Metazoa</taxon>
        <taxon>Chordata</taxon>
        <taxon>Craniata</taxon>
        <taxon>Vertebrata</taxon>
        <taxon>Euteleostomi</taxon>
        <taxon>Amphibia</taxon>
        <taxon>Batrachia</taxon>
        <taxon>Anura</taxon>
        <taxon>Neobatrachia</taxon>
        <taxon>Ranoidea</taxon>
        <taxon>Ranidae</taxon>
        <taxon>Aquarana</taxon>
    </lineage>
</organism>
<evidence type="ECO:0000313" key="3">
    <source>
        <dbReference type="Proteomes" id="UP000228934"/>
    </source>
</evidence>
<feature type="compositionally biased region" description="Basic and acidic residues" evidence="1">
    <location>
        <begin position="202"/>
        <end position="212"/>
    </location>
</feature>
<feature type="non-terminal residue" evidence="2">
    <location>
        <position position="238"/>
    </location>
</feature>
<evidence type="ECO:0000256" key="1">
    <source>
        <dbReference type="SAM" id="MobiDB-lite"/>
    </source>
</evidence>
<dbReference type="AlphaFoldDB" id="A0A2G9SC65"/>
<sequence>NSLPNCSDSRPRISRVHTCALLPSGTSTDASELLNASSKFALCILTTAQSRASDWPESFLQHFLNLLGRAHENNTYSCDLFCDPCRMPAPMYVSMVSAMEPQQQQKELSVRRRDVITGIRKKILKGAVVDMGKKHKKHKGDKHGHEGKDERAAESRKGGKAGHSEKKKDKKYVEKPLKLVLKVGTGEVKELSTARASAIPHGFHEDKADHDKHRDKKKKKKKKNEKTFGPGEEKKKKK</sequence>
<keyword evidence="3" id="KW-1185">Reference proteome</keyword>
<proteinExistence type="predicted"/>
<feature type="region of interest" description="Disordered" evidence="1">
    <location>
        <begin position="128"/>
        <end position="238"/>
    </location>
</feature>
<dbReference type="EMBL" id="KV924900">
    <property type="protein sequence ID" value="PIO37748.1"/>
    <property type="molecule type" value="Genomic_DNA"/>
</dbReference>
<feature type="compositionally biased region" description="Basic and acidic residues" evidence="1">
    <location>
        <begin position="143"/>
        <end position="177"/>
    </location>
</feature>
<feature type="non-terminal residue" evidence="2">
    <location>
        <position position="1"/>
    </location>
</feature>
<name>A0A2G9SC65_AQUCT</name>
<reference evidence="3" key="1">
    <citation type="journal article" date="2017" name="Nat. Commun.">
        <title>The North American bullfrog draft genome provides insight into hormonal regulation of long noncoding RNA.</title>
        <authorList>
            <person name="Hammond S.A."/>
            <person name="Warren R.L."/>
            <person name="Vandervalk B.P."/>
            <person name="Kucuk E."/>
            <person name="Khan H."/>
            <person name="Gibb E.A."/>
            <person name="Pandoh P."/>
            <person name="Kirk H."/>
            <person name="Zhao Y."/>
            <person name="Jones M."/>
            <person name="Mungall A.J."/>
            <person name="Coope R."/>
            <person name="Pleasance S."/>
            <person name="Moore R.A."/>
            <person name="Holt R.A."/>
            <person name="Round J.M."/>
            <person name="Ohora S."/>
            <person name="Walle B.V."/>
            <person name="Veldhoen N."/>
            <person name="Helbing C.C."/>
            <person name="Birol I."/>
        </authorList>
    </citation>
    <scope>NUCLEOTIDE SEQUENCE [LARGE SCALE GENOMIC DNA]</scope>
</reference>
<dbReference type="OrthoDB" id="21648at2759"/>